<proteinExistence type="predicted"/>
<reference evidence="1" key="2">
    <citation type="journal article" date="2015" name="Fish Shellfish Immunol.">
        <title>Early steps in the European eel (Anguilla anguilla)-Vibrio vulnificus interaction in the gills: Role of the RtxA13 toxin.</title>
        <authorList>
            <person name="Callol A."/>
            <person name="Pajuelo D."/>
            <person name="Ebbesson L."/>
            <person name="Teles M."/>
            <person name="MacKenzie S."/>
            <person name="Amaro C."/>
        </authorList>
    </citation>
    <scope>NUCLEOTIDE SEQUENCE</scope>
</reference>
<sequence length="29" mass="3538">MKDPEDRQDPWDVFLKYRHKLDASKMSNS</sequence>
<evidence type="ECO:0000313" key="1">
    <source>
        <dbReference type="EMBL" id="JAH37956.1"/>
    </source>
</evidence>
<dbReference type="EMBL" id="GBXM01070621">
    <property type="protein sequence ID" value="JAH37956.1"/>
    <property type="molecule type" value="Transcribed_RNA"/>
</dbReference>
<organism evidence="1">
    <name type="scientific">Anguilla anguilla</name>
    <name type="common">European freshwater eel</name>
    <name type="synonym">Muraena anguilla</name>
    <dbReference type="NCBI Taxonomy" id="7936"/>
    <lineage>
        <taxon>Eukaryota</taxon>
        <taxon>Metazoa</taxon>
        <taxon>Chordata</taxon>
        <taxon>Craniata</taxon>
        <taxon>Vertebrata</taxon>
        <taxon>Euteleostomi</taxon>
        <taxon>Actinopterygii</taxon>
        <taxon>Neopterygii</taxon>
        <taxon>Teleostei</taxon>
        <taxon>Anguilliformes</taxon>
        <taxon>Anguillidae</taxon>
        <taxon>Anguilla</taxon>
    </lineage>
</organism>
<name>A0A0E9S9K9_ANGAN</name>
<protein>
    <submittedName>
        <fullName evidence="1">Uncharacterized protein</fullName>
    </submittedName>
</protein>
<dbReference type="AlphaFoldDB" id="A0A0E9S9K9"/>
<accession>A0A0E9S9K9</accession>
<reference evidence="1" key="1">
    <citation type="submission" date="2014-11" db="EMBL/GenBank/DDBJ databases">
        <authorList>
            <person name="Amaro Gonzalez C."/>
        </authorList>
    </citation>
    <scope>NUCLEOTIDE SEQUENCE</scope>
</reference>